<dbReference type="RefSeq" id="WP_267638933.1">
    <property type="nucleotide sequence ID" value="NZ_JAODIY010000046.1"/>
</dbReference>
<dbReference type="PANTHER" id="PTHR21716:SF4">
    <property type="entry name" value="TRANSMEMBRANE PROTEIN 245"/>
    <property type="match status" value="1"/>
</dbReference>
<evidence type="ECO:0000256" key="1">
    <source>
        <dbReference type="ARBA" id="ARBA00004141"/>
    </source>
</evidence>
<dbReference type="EMBL" id="JBHSZQ010000012">
    <property type="protein sequence ID" value="MFC7126019.1"/>
    <property type="molecule type" value="Genomic_DNA"/>
</dbReference>
<feature type="transmembrane region" description="Helical" evidence="6">
    <location>
        <begin position="275"/>
        <end position="298"/>
    </location>
</feature>
<dbReference type="PANTHER" id="PTHR21716">
    <property type="entry name" value="TRANSMEMBRANE PROTEIN"/>
    <property type="match status" value="1"/>
</dbReference>
<evidence type="ECO:0000313" key="8">
    <source>
        <dbReference type="Proteomes" id="UP001596414"/>
    </source>
</evidence>
<dbReference type="Pfam" id="PF01594">
    <property type="entry name" value="AI-2E_transport"/>
    <property type="match status" value="1"/>
</dbReference>
<feature type="transmembrane region" description="Helical" evidence="6">
    <location>
        <begin position="310"/>
        <end position="327"/>
    </location>
</feature>
<feature type="transmembrane region" description="Helical" evidence="6">
    <location>
        <begin position="12"/>
        <end position="43"/>
    </location>
</feature>
<sequence length="366" mass="39512">MELNRDVARRGIIGAAVFLLLATVAYIGLAFISTVVFSIFLYYAVRPLYRYLCRLGFPRRLGAFTALVSFGTPFLALIGYTAAIVVFEIENLLESNDIATEAQADITDELDIGSLSVQELQTQLSNVDALPSLETVADMLFDVTGTVSGLFLQLLIIIFAVYYMLVDGPQLVSWFVDTYDDDGLLRTYMTVVDSELSATLFGNIANIFVTGIIAIVSFLGFNLLVPSTIAVPFPVLAGILIGVGTLIPVIGIKLVYLPIVAGIGANAWLVDKPGLIVPVVGLLVFSAIVLDFIPDLFIRAQFSGEKTHSGLLMIAYIVGPSLFGFYGLFLLPILLILGINAITILVPYVLSGESQTPEQSTLSEFS</sequence>
<keyword evidence="3 6" id="KW-0812">Transmembrane</keyword>
<feature type="transmembrane region" description="Helical" evidence="6">
    <location>
        <begin position="140"/>
        <end position="165"/>
    </location>
</feature>
<accession>A0ABD5X8W3</accession>
<reference evidence="7 8" key="1">
    <citation type="journal article" date="2014" name="Int. J. Syst. Evol. Microbiol.">
        <title>Complete genome sequence of Corynebacterium casei LMG S-19264T (=DSM 44701T), isolated from a smear-ripened cheese.</title>
        <authorList>
            <consortium name="US DOE Joint Genome Institute (JGI-PGF)"/>
            <person name="Walter F."/>
            <person name="Albersmeier A."/>
            <person name="Kalinowski J."/>
            <person name="Ruckert C."/>
        </authorList>
    </citation>
    <scope>NUCLEOTIDE SEQUENCE [LARGE SCALE GENOMIC DNA]</scope>
    <source>
        <strain evidence="7 8">CGMCC 4.7215</strain>
    </source>
</reference>
<name>A0ABD5X8W3_9EURY</name>
<comment type="subcellular location">
    <subcellularLocation>
        <location evidence="1">Membrane</location>
        <topology evidence="1">Multi-pass membrane protein</topology>
    </subcellularLocation>
</comment>
<evidence type="ECO:0000313" key="7">
    <source>
        <dbReference type="EMBL" id="MFC7126019.1"/>
    </source>
</evidence>
<protein>
    <submittedName>
        <fullName evidence="7">AI-2E family transporter</fullName>
    </submittedName>
</protein>
<evidence type="ECO:0000256" key="4">
    <source>
        <dbReference type="ARBA" id="ARBA00022989"/>
    </source>
</evidence>
<gene>
    <name evidence="7" type="ORF">ACFQJ7_08210</name>
</gene>
<evidence type="ECO:0000256" key="2">
    <source>
        <dbReference type="ARBA" id="ARBA00009773"/>
    </source>
</evidence>
<comment type="caution">
    <text evidence="7">The sequence shown here is derived from an EMBL/GenBank/DDBJ whole genome shotgun (WGS) entry which is preliminary data.</text>
</comment>
<dbReference type="AlphaFoldDB" id="A0ABD5X8W3"/>
<feature type="transmembrane region" description="Helical" evidence="6">
    <location>
        <begin position="63"/>
        <end position="87"/>
    </location>
</feature>
<evidence type="ECO:0000256" key="5">
    <source>
        <dbReference type="ARBA" id="ARBA00023136"/>
    </source>
</evidence>
<organism evidence="7 8">
    <name type="scientific">Halovenus rubra</name>
    <dbReference type="NCBI Taxonomy" id="869890"/>
    <lineage>
        <taxon>Archaea</taxon>
        <taxon>Methanobacteriati</taxon>
        <taxon>Methanobacteriota</taxon>
        <taxon>Stenosarchaea group</taxon>
        <taxon>Halobacteria</taxon>
        <taxon>Halobacteriales</taxon>
        <taxon>Haloarculaceae</taxon>
        <taxon>Halovenus</taxon>
    </lineage>
</organism>
<dbReference type="Proteomes" id="UP001596414">
    <property type="component" value="Unassembled WGS sequence"/>
</dbReference>
<proteinExistence type="inferred from homology"/>
<keyword evidence="4 6" id="KW-1133">Transmembrane helix</keyword>
<evidence type="ECO:0000256" key="3">
    <source>
        <dbReference type="ARBA" id="ARBA00022692"/>
    </source>
</evidence>
<dbReference type="GO" id="GO:0016020">
    <property type="term" value="C:membrane"/>
    <property type="evidence" value="ECO:0007669"/>
    <property type="project" value="UniProtKB-SubCell"/>
</dbReference>
<evidence type="ECO:0000256" key="6">
    <source>
        <dbReference type="SAM" id="Phobius"/>
    </source>
</evidence>
<comment type="similarity">
    <text evidence="2">Belongs to the autoinducer-2 exporter (AI-2E) (TC 2.A.86) family.</text>
</comment>
<feature type="transmembrane region" description="Helical" evidence="6">
    <location>
        <begin position="204"/>
        <end position="225"/>
    </location>
</feature>
<dbReference type="InterPro" id="IPR002549">
    <property type="entry name" value="AI-2E-like"/>
</dbReference>
<keyword evidence="5 6" id="KW-0472">Membrane</keyword>
<feature type="transmembrane region" description="Helical" evidence="6">
    <location>
        <begin position="237"/>
        <end position="263"/>
    </location>
</feature>